<dbReference type="AlphaFoldDB" id="A0A167FNF0"/>
<evidence type="ECO:0000256" key="9">
    <source>
        <dbReference type="ARBA" id="ARBA00023136"/>
    </source>
</evidence>
<feature type="transmembrane region" description="Helical" evidence="10">
    <location>
        <begin position="432"/>
        <end position="451"/>
    </location>
</feature>
<dbReference type="SUPFAM" id="SSF103473">
    <property type="entry name" value="MFS general substrate transporter"/>
    <property type="match status" value="1"/>
</dbReference>
<keyword evidence="3 10" id="KW-0813">Transport</keyword>
<feature type="transmembrane region" description="Helical" evidence="10">
    <location>
        <begin position="395"/>
        <end position="417"/>
    </location>
</feature>
<dbReference type="PANTHER" id="PTHR23519">
    <property type="entry name" value="AUTOPHAGY-RELATED PROTEIN 22"/>
    <property type="match status" value="1"/>
</dbReference>
<feature type="region of interest" description="Disordered" evidence="11">
    <location>
        <begin position="1"/>
        <end position="20"/>
    </location>
</feature>
<evidence type="ECO:0000256" key="2">
    <source>
        <dbReference type="ARBA" id="ARBA00006978"/>
    </source>
</evidence>
<dbReference type="GO" id="GO:0005774">
    <property type="term" value="C:vacuolar membrane"/>
    <property type="evidence" value="ECO:0007669"/>
    <property type="project" value="UniProtKB-SubCell"/>
</dbReference>
<keyword evidence="7 10" id="KW-1133">Transmembrane helix</keyword>
<dbReference type="GO" id="GO:0032974">
    <property type="term" value="P:amino acid transmembrane export from vacuole"/>
    <property type="evidence" value="ECO:0007669"/>
    <property type="project" value="InterPro"/>
</dbReference>
<dbReference type="InterPro" id="IPR050495">
    <property type="entry name" value="ATG22/LtaA_families"/>
</dbReference>
<evidence type="ECO:0000256" key="10">
    <source>
        <dbReference type="RuleBase" id="RU363073"/>
    </source>
</evidence>
<feature type="transmembrane region" description="Helical" evidence="10">
    <location>
        <begin position="216"/>
        <end position="239"/>
    </location>
</feature>
<dbReference type="OrthoDB" id="42657at2759"/>
<proteinExistence type="inferred from homology"/>
<dbReference type="Gene3D" id="1.20.1250.20">
    <property type="entry name" value="MFS general substrate transporter like domains"/>
    <property type="match status" value="1"/>
</dbReference>
<dbReference type="STRING" id="1330018.A0A167FNF0"/>
<keyword evidence="13" id="KW-1185">Reference proteome</keyword>
<feature type="region of interest" description="Disordered" evidence="11">
    <location>
        <begin position="596"/>
        <end position="615"/>
    </location>
</feature>
<feature type="transmembrane region" description="Helical" evidence="10">
    <location>
        <begin position="181"/>
        <end position="204"/>
    </location>
</feature>
<feature type="transmembrane region" description="Helical" evidence="10">
    <location>
        <begin position="561"/>
        <end position="579"/>
    </location>
</feature>
<evidence type="ECO:0000256" key="7">
    <source>
        <dbReference type="ARBA" id="ARBA00022989"/>
    </source>
</evidence>
<comment type="function">
    <text evidence="10">Vacuolar effluxer which mediate the efflux of amino acids resulting from autophagic degradation. The release of autophagic amino acids allows the maintenance of protein synthesis and viability during nitrogen starvation.</text>
</comment>
<reference evidence="12 13" key="1">
    <citation type="journal article" date="2016" name="Mol. Biol. Evol.">
        <title>Comparative Genomics of Early-Diverging Mushroom-Forming Fungi Provides Insights into the Origins of Lignocellulose Decay Capabilities.</title>
        <authorList>
            <person name="Nagy L.G."/>
            <person name="Riley R."/>
            <person name="Tritt A."/>
            <person name="Adam C."/>
            <person name="Daum C."/>
            <person name="Floudas D."/>
            <person name="Sun H."/>
            <person name="Yadav J.S."/>
            <person name="Pangilinan J."/>
            <person name="Larsson K.H."/>
            <person name="Matsuura K."/>
            <person name="Barry K."/>
            <person name="Labutti K."/>
            <person name="Kuo R."/>
            <person name="Ohm R.A."/>
            <person name="Bhattacharya S.S."/>
            <person name="Shirouzu T."/>
            <person name="Yoshinaga Y."/>
            <person name="Martin F.M."/>
            <person name="Grigoriev I.V."/>
            <person name="Hibbett D.S."/>
        </authorList>
    </citation>
    <scope>NUCLEOTIDE SEQUENCE [LARGE SCALE GENOMIC DNA]</scope>
    <source>
        <strain evidence="12 13">TUFC12733</strain>
    </source>
</reference>
<comment type="similarity">
    <text evidence="2 10">Belongs to the ATG22 family.</text>
</comment>
<dbReference type="InterPro" id="IPR024671">
    <property type="entry name" value="Atg22-like"/>
</dbReference>
<feature type="transmembrane region" description="Helical" evidence="10">
    <location>
        <begin position="463"/>
        <end position="482"/>
    </location>
</feature>
<keyword evidence="4 10" id="KW-0926">Vacuole</keyword>
<sequence>MARPGKQPLLDVPPASPDCSRVRTTKVYSTFPSCSNFSVPGPSSSLASSSRSSTATVTGTMSHQFPPENPHPPVDELMDDTKEGSEQTAAVVIARPVDQQDRRALVSLDNEGPIVTRKELWAYYLYYNGDNGVGPLGYSMTLFQGLAQAAGYDPVAGPGSSCSAPDASGQCVLPWAGGSKAVNSIVLIANGLSFMFMTLIFTTIGSAADYGTFGRWLLLVLTVICWAAQFGSMGLLGPAQWQASMALYMLGFISYGATLVFYAALFPRLARNTPHSRDLRERYERGEIDAAEYEREESLEKNRISNISTMHSNWGYLFTLLINLSVLLPLQNDPKVDNYTIVLTNAYWVVLGIWWFIYQQPRPGPALPKGESYLTIGWKQIWQACKQYRKLPYTFLYLFSFFLLADGLNTTGTLVSICQNDLYQFSFLQNTYLGLSQAITSIISTGGFWYIQRYWKIKTKPMFVVTNVFTIFIPLWGMIGLWTNRFGFHNSWEFWAYNVVFGLFQAPYYAFSQTMMAELTPPGFDNMYFGLFGLSNRASSMIGPNVIQAIINNTGNNWDGFPFLFALCTAASLVIWFGVDVETGRKQAVEFAREQRSAVQAAPDPTDMDKKDRVA</sequence>
<comment type="subcellular location">
    <subcellularLocation>
        <location evidence="1 10">Vacuole membrane</location>
        <topology evidence="1 10">Multi-pass membrane protein</topology>
    </subcellularLocation>
</comment>
<feature type="transmembrane region" description="Helical" evidence="10">
    <location>
        <begin position="313"/>
        <end position="332"/>
    </location>
</feature>
<dbReference type="GO" id="GO:0006914">
    <property type="term" value="P:autophagy"/>
    <property type="evidence" value="ECO:0007669"/>
    <property type="project" value="UniProtKB-KW"/>
</dbReference>
<keyword evidence="8 10" id="KW-0072">Autophagy</keyword>
<evidence type="ECO:0000256" key="5">
    <source>
        <dbReference type="ARBA" id="ARBA00022692"/>
    </source>
</evidence>
<evidence type="ECO:0000256" key="6">
    <source>
        <dbReference type="ARBA" id="ARBA00022970"/>
    </source>
</evidence>
<evidence type="ECO:0000256" key="3">
    <source>
        <dbReference type="ARBA" id="ARBA00022448"/>
    </source>
</evidence>
<dbReference type="Pfam" id="PF11700">
    <property type="entry name" value="ATG22"/>
    <property type="match status" value="1"/>
</dbReference>
<keyword evidence="9 10" id="KW-0472">Membrane</keyword>
<evidence type="ECO:0000313" key="12">
    <source>
        <dbReference type="EMBL" id="KZO89680.1"/>
    </source>
</evidence>
<name>A0A167FNF0_CALVF</name>
<evidence type="ECO:0000256" key="4">
    <source>
        <dbReference type="ARBA" id="ARBA00022554"/>
    </source>
</evidence>
<feature type="region of interest" description="Disordered" evidence="11">
    <location>
        <begin position="34"/>
        <end position="72"/>
    </location>
</feature>
<accession>A0A167FNF0</accession>
<feature type="transmembrane region" description="Helical" evidence="10">
    <location>
        <begin position="338"/>
        <end position="358"/>
    </location>
</feature>
<protein>
    <recommendedName>
        <fullName evidence="10">Autophagy-related protein</fullName>
    </recommendedName>
</protein>
<evidence type="ECO:0000256" key="8">
    <source>
        <dbReference type="ARBA" id="ARBA00023006"/>
    </source>
</evidence>
<organism evidence="12 13">
    <name type="scientific">Calocera viscosa (strain TUFC12733)</name>
    <dbReference type="NCBI Taxonomy" id="1330018"/>
    <lineage>
        <taxon>Eukaryota</taxon>
        <taxon>Fungi</taxon>
        <taxon>Dikarya</taxon>
        <taxon>Basidiomycota</taxon>
        <taxon>Agaricomycotina</taxon>
        <taxon>Dacrymycetes</taxon>
        <taxon>Dacrymycetales</taxon>
        <taxon>Dacrymycetaceae</taxon>
        <taxon>Calocera</taxon>
    </lineage>
</organism>
<dbReference type="Proteomes" id="UP000076738">
    <property type="component" value="Unassembled WGS sequence"/>
</dbReference>
<dbReference type="EMBL" id="KV417371">
    <property type="protein sequence ID" value="KZO89680.1"/>
    <property type="molecule type" value="Genomic_DNA"/>
</dbReference>
<feature type="transmembrane region" description="Helical" evidence="10">
    <location>
        <begin position="494"/>
        <end position="511"/>
    </location>
</feature>
<keyword evidence="5 10" id="KW-0812">Transmembrane</keyword>
<dbReference type="PANTHER" id="PTHR23519:SF4">
    <property type="entry name" value="AUTOPHAGY-RELATED PROTEIN"/>
    <property type="match status" value="1"/>
</dbReference>
<feature type="transmembrane region" description="Helical" evidence="10">
    <location>
        <begin position="245"/>
        <end position="266"/>
    </location>
</feature>
<dbReference type="InterPro" id="IPR044738">
    <property type="entry name" value="Atg22"/>
</dbReference>
<gene>
    <name evidence="12" type="ORF">CALVIDRAFT_543361</name>
</gene>
<feature type="compositionally biased region" description="Low complexity" evidence="11">
    <location>
        <begin position="38"/>
        <end position="60"/>
    </location>
</feature>
<evidence type="ECO:0000256" key="1">
    <source>
        <dbReference type="ARBA" id="ARBA00004128"/>
    </source>
</evidence>
<keyword evidence="6 10" id="KW-0029">Amino-acid transport</keyword>
<evidence type="ECO:0000313" key="13">
    <source>
        <dbReference type="Proteomes" id="UP000076738"/>
    </source>
</evidence>
<evidence type="ECO:0000256" key="11">
    <source>
        <dbReference type="SAM" id="MobiDB-lite"/>
    </source>
</evidence>
<dbReference type="InterPro" id="IPR036259">
    <property type="entry name" value="MFS_trans_sf"/>
</dbReference>
<dbReference type="CDD" id="cd17483">
    <property type="entry name" value="MFS_Atg22_like"/>
    <property type="match status" value="1"/>
</dbReference>